<feature type="domain" description="Malonyl-CoA decarboxylase N-terminal" evidence="2">
    <location>
        <begin position="85"/>
        <end position="168"/>
    </location>
</feature>
<dbReference type="Proteomes" id="UP000241229">
    <property type="component" value="Unassembled WGS sequence"/>
</dbReference>
<dbReference type="RefSeq" id="WP_106773925.1">
    <property type="nucleotide sequence ID" value="NZ_PXYK01000020.1"/>
</dbReference>
<dbReference type="AlphaFoldDB" id="A0A2P7S2S0"/>
<accession>A0A2P7S2S0</accession>
<dbReference type="Pfam" id="PF17408">
    <property type="entry name" value="MCD_N"/>
    <property type="match status" value="1"/>
</dbReference>
<dbReference type="GO" id="GO:0050080">
    <property type="term" value="F:malonyl-CoA decarboxylase activity"/>
    <property type="evidence" value="ECO:0007669"/>
    <property type="project" value="InterPro"/>
</dbReference>
<dbReference type="PANTHER" id="PTHR28641:SF1">
    <property type="entry name" value="MALONYL-COA DECARBOXYLASE, MITOCHONDRIAL"/>
    <property type="match status" value="1"/>
</dbReference>
<gene>
    <name evidence="3" type="ORF">C7I84_19690</name>
</gene>
<sequence>MRPFDRESVFLGELFSEIAQRGRRLLWGGQSSAAPAGTIGALAAKLMSSRGEASGVALAMELLKAWRQLDDGARLEWFRTLADRFGPDEKRLDAAVEAWRGTRSAEAASHLASAAEPLRQELFRRINLAPGGTATLVAMRAGLLRHLADHPELEVVDHDFVHLFGSWFNRGFLLMTRIDWSSPAHILEKIIRYEAVHEIHDWDDLRRRLQPADRRCFAFVHPQMPDEPLIFVEVALTTGIPGRIDGLLARDREPIDPGAADTAVFYSISNTQRGLRGISFGSFLIKQVVEDIVRDLPNLRSFVTLSPLPGFADWLGERFRDEAYDRDGPLHLLERPDWSEDAAARDAIEPVLAAAVAVYLTETKDAAGRPLDPVARFHLGNGARLERINVHADLSPKGLTQSHGVMVNYLYDLSSIEAHHEAYANKGEVAMSRAVRRLLSAERPVGNGQRAQRVTASS</sequence>
<evidence type="ECO:0000259" key="1">
    <source>
        <dbReference type="Pfam" id="PF05292"/>
    </source>
</evidence>
<feature type="domain" description="Malonyl-CoA decarboxylase C-terminal" evidence="1">
    <location>
        <begin position="171"/>
        <end position="412"/>
    </location>
</feature>
<name>A0A2P7S2S0_9HYPH</name>
<dbReference type="Gene3D" id="1.20.140.90">
    <property type="entry name" value="Malonyl-CoA decarboxylase, oligemerization domain"/>
    <property type="match status" value="1"/>
</dbReference>
<dbReference type="PANTHER" id="PTHR28641">
    <property type="match status" value="1"/>
</dbReference>
<dbReference type="OrthoDB" id="5292736at2"/>
<dbReference type="InterPro" id="IPR042303">
    <property type="entry name" value="Malonyl_CoA_deC_C_sf"/>
</dbReference>
<dbReference type="InterPro" id="IPR035372">
    <property type="entry name" value="MCD_N"/>
</dbReference>
<keyword evidence="4" id="KW-1185">Reference proteome</keyword>
<evidence type="ECO:0000313" key="4">
    <source>
        <dbReference type="Proteomes" id="UP000241229"/>
    </source>
</evidence>
<protein>
    <submittedName>
        <fullName evidence="3">MCD, Malonyl-CoA decarboxylase MCD</fullName>
    </submittedName>
</protein>
<comment type="caution">
    <text evidence="3">The sequence shown here is derived from an EMBL/GenBank/DDBJ whole genome shotgun (WGS) entry which is preliminary data.</text>
</comment>
<dbReference type="InterPro" id="IPR038351">
    <property type="entry name" value="MCD_N_sf"/>
</dbReference>
<dbReference type="InterPro" id="IPR007956">
    <property type="entry name" value="Malonyl_CoA_deC_C"/>
</dbReference>
<dbReference type="GO" id="GO:0006633">
    <property type="term" value="P:fatty acid biosynthetic process"/>
    <property type="evidence" value="ECO:0007669"/>
    <property type="project" value="InterPro"/>
</dbReference>
<dbReference type="InterPro" id="IPR038917">
    <property type="entry name" value="Malonyl_CoA_deC"/>
</dbReference>
<dbReference type="EMBL" id="PXYK01000020">
    <property type="protein sequence ID" value="PSJ56731.1"/>
    <property type="molecule type" value="Genomic_DNA"/>
</dbReference>
<proteinExistence type="predicted"/>
<evidence type="ECO:0000259" key="2">
    <source>
        <dbReference type="Pfam" id="PF17408"/>
    </source>
</evidence>
<evidence type="ECO:0000313" key="3">
    <source>
        <dbReference type="EMBL" id="PSJ56731.1"/>
    </source>
</evidence>
<organism evidence="3 4">
    <name type="scientific">Kumtagia ephedrae</name>
    <dbReference type="NCBI Taxonomy" id="2116701"/>
    <lineage>
        <taxon>Bacteria</taxon>
        <taxon>Pseudomonadati</taxon>
        <taxon>Pseudomonadota</taxon>
        <taxon>Alphaproteobacteria</taxon>
        <taxon>Hyphomicrobiales</taxon>
        <taxon>Phyllobacteriaceae</taxon>
        <taxon>Kumtagia</taxon>
    </lineage>
</organism>
<dbReference type="Gene3D" id="3.40.630.150">
    <property type="entry name" value="Malonyl-CoA decarboxylase, catalytic domain"/>
    <property type="match status" value="1"/>
</dbReference>
<dbReference type="Pfam" id="PF05292">
    <property type="entry name" value="MCD"/>
    <property type="match status" value="1"/>
</dbReference>
<reference evidence="3 4" key="1">
    <citation type="submission" date="2018-03" db="EMBL/GenBank/DDBJ databases">
        <title>The draft genome of Mesorhizobium sp. 6GN-30.</title>
        <authorList>
            <person name="Liu L."/>
            <person name="Li L."/>
            <person name="Wang T."/>
            <person name="Zhang X."/>
            <person name="Liang L."/>
        </authorList>
    </citation>
    <scope>NUCLEOTIDE SEQUENCE [LARGE SCALE GENOMIC DNA]</scope>
    <source>
        <strain evidence="3 4">6GN30</strain>
    </source>
</reference>